<keyword evidence="2" id="KW-1185">Reference proteome</keyword>
<evidence type="ECO:0000313" key="1">
    <source>
        <dbReference type="EMBL" id="MBT0654324.1"/>
    </source>
</evidence>
<reference evidence="1 2" key="1">
    <citation type="submission" date="2021-05" db="EMBL/GenBank/DDBJ databases">
        <title>The draft genome of Geobacter luticola JCM 17780.</title>
        <authorList>
            <person name="Xu Z."/>
            <person name="Masuda Y."/>
            <person name="Itoh H."/>
            <person name="Senoo K."/>
        </authorList>
    </citation>
    <scope>NUCLEOTIDE SEQUENCE [LARGE SCALE GENOMIC DNA]</scope>
    <source>
        <strain evidence="1 2">JCM 17780</strain>
    </source>
</reference>
<accession>A0ABS5SG33</accession>
<dbReference type="Proteomes" id="UP000756860">
    <property type="component" value="Unassembled WGS sequence"/>
</dbReference>
<name>A0ABS5SG33_9BACT</name>
<proteinExistence type="predicted"/>
<evidence type="ECO:0000313" key="2">
    <source>
        <dbReference type="Proteomes" id="UP000756860"/>
    </source>
</evidence>
<gene>
    <name evidence="1" type="ORF">KI810_14765</name>
</gene>
<sequence length="50" mass="5592">MEAQGMPALEALGKIGFVVEEVFHLLSGERLKAQQLGCCRRLLGPVWFDF</sequence>
<organism evidence="1 2">
    <name type="scientific">Geomobilimonas luticola</name>
    <dbReference type="NCBI Taxonomy" id="1114878"/>
    <lineage>
        <taxon>Bacteria</taxon>
        <taxon>Pseudomonadati</taxon>
        <taxon>Thermodesulfobacteriota</taxon>
        <taxon>Desulfuromonadia</taxon>
        <taxon>Geobacterales</taxon>
        <taxon>Geobacteraceae</taxon>
        <taxon>Geomobilimonas</taxon>
    </lineage>
</organism>
<protein>
    <submittedName>
        <fullName evidence="1">Uncharacterized protein</fullName>
    </submittedName>
</protein>
<comment type="caution">
    <text evidence="1">The sequence shown here is derived from an EMBL/GenBank/DDBJ whole genome shotgun (WGS) entry which is preliminary data.</text>
</comment>
<dbReference type="EMBL" id="JAHCVK010000009">
    <property type="protein sequence ID" value="MBT0654324.1"/>
    <property type="molecule type" value="Genomic_DNA"/>
</dbReference>
<dbReference type="RefSeq" id="WP_214176330.1">
    <property type="nucleotide sequence ID" value="NZ_JAHCVK010000009.1"/>
</dbReference>